<name>A0ABT8KZ97_9BACT</name>
<feature type="transmembrane region" description="Helical" evidence="6">
    <location>
        <begin position="436"/>
        <end position="459"/>
    </location>
</feature>
<feature type="transmembrane region" description="Helical" evidence="6">
    <location>
        <begin position="747"/>
        <end position="769"/>
    </location>
</feature>
<keyword evidence="10" id="KW-1185">Reference proteome</keyword>
<feature type="domain" description="MacB-like periplasmic core" evidence="8">
    <location>
        <begin position="539"/>
        <end position="641"/>
    </location>
</feature>
<keyword evidence="3 6" id="KW-0812">Transmembrane</keyword>
<accession>A0ABT8KZ97</accession>
<feature type="domain" description="ABC3 transporter permease C-terminal" evidence="7">
    <location>
        <begin position="298"/>
        <end position="415"/>
    </location>
</feature>
<proteinExistence type="predicted"/>
<evidence type="ECO:0000256" key="4">
    <source>
        <dbReference type="ARBA" id="ARBA00022989"/>
    </source>
</evidence>
<evidence type="ECO:0000259" key="8">
    <source>
        <dbReference type="Pfam" id="PF12704"/>
    </source>
</evidence>
<keyword evidence="5 6" id="KW-0472">Membrane</keyword>
<sequence>MLKNYIKIAYRNLLKNKVFSLINICGLALGMMACLLILQYVVHELSYDKFHEHGQDIYRVVNDRYQNGKLIQHGTITYSAVGPYMKEDFAEVIRVARIFTPGSMVIGHQNKQFSRETMIMTDNDFLQMFTYPFIAGDPSGALEKPNQVVLTQSLCDKLFDTENKNYHDVIGKTIYLNDRESLFQIVGVMEDVPANSHLHFAMLGSFSTLYETSGWSGADNSWLTSDFWHYVQLRAGVDHKTLDKKLEDFSHRHLKGEEVTGSEEKFYLQPLYEAHLYSDLEYEIGVIGNGRTVWTMFIVACFILAIGWMNYVNLSTARSMERAGEVGVRKVMGAHKKHLIQQFLTESFLVNVMAIILAVTLVQIFQPVFNSVIAEPLSLWTLLEQELFSFNVALLFLIILLGGALVAGFYPAFVLSSFSPVKVLKGKYAHSKSGNFLRKGLVVFQFTTSVALIIGLIIVQQQMKYTSEKDLGLNVDQKLIISGPILTNWDSTFIDRVNSFKNTLKEHGYIKGTTSSSRTPGQNPGRFFNVRREGTDEGTYFTMANIGVDYDFINVYDIDLLYGRNFTINDHDPDWDNLNTILVSESALDMLGFQNAQAAVGEAIMIYDKRWEVVGVIKDFHQKSLKHAKEPMVLLPTYSTGNPISVELAASDIQNTVQWIEGEYKRFFPGNPFEYFFLDHQFEQLYRAESLFSKVFGLFTSLAIVVACLGLYGLSSFNITQRIKEIGVRKVLGASLVSILRLLSKEFVLLTTIASILAAPAAFLGMKLWLDNFVYRIDLAWWFFLIPVAVMMVITLITISTQIIKAALSNPVEALRYE</sequence>
<dbReference type="RefSeq" id="WP_346754758.1">
    <property type="nucleotide sequence ID" value="NZ_JAUJEA010000012.1"/>
</dbReference>
<dbReference type="PROSITE" id="PS51257">
    <property type="entry name" value="PROKAR_LIPOPROTEIN"/>
    <property type="match status" value="1"/>
</dbReference>
<dbReference type="Pfam" id="PF12704">
    <property type="entry name" value="MacB_PCD"/>
    <property type="match status" value="2"/>
</dbReference>
<dbReference type="Pfam" id="PF02687">
    <property type="entry name" value="FtsX"/>
    <property type="match status" value="2"/>
</dbReference>
<dbReference type="PANTHER" id="PTHR30572">
    <property type="entry name" value="MEMBRANE COMPONENT OF TRANSPORTER-RELATED"/>
    <property type="match status" value="1"/>
</dbReference>
<dbReference type="InterPro" id="IPR003838">
    <property type="entry name" value="ABC3_permease_C"/>
</dbReference>
<evidence type="ECO:0000256" key="5">
    <source>
        <dbReference type="ARBA" id="ARBA00023136"/>
    </source>
</evidence>
<evidence type="ECO:0000256" key="6">
    <source>
        <dbReference type="SAM" id="Phobius"/>
    </source>
</evidence>
<evidence type="ECO:0000313" key="10">
    <source>
        <dbReference type="Proteomes" id="UP001172082"/>
    </source>
</evidence>
<feature type="transmembrane region" description="Helical" evidence="6">
    <location>
        <begin position="695"/>
        <end position="714"/>
    </location>
</feature>
<dbReference type="InterPro" id="IPR025857">
    <property type="entry name" value="MacB_PCD"/>
</dbReference>
<feature type="transmembrane region" description="Helical" evidence="6">
    <location>
        <begin position="388"/>
        <end position="415"/>
    </location>
</feature>
<dbReference type="Proteomes" id="UP001172082">
    <property type="component" value="Unassembled WGS sequence"/>
</dbReference>
<dbReference type="InterPro" id="IPR050250">
    <property type="entry name" value="Macrolide_Exporter_MacB"/>
</dbReference>
<keyword evidence="2" id="KW-1003">Cell membrane</keyword>
<organism evidence="9 10">
    <name type="scientific">Splendidivirga corallicola</name>
    <dbReference type="NCBI Taxonomy" id="3051826"/>
    <lineage>
        <taxon>Bacteria</taxon>
        <taxon>Pseudomonadati</taxon>
        <taxon>Bacteroidota</taxon>
        <taxon>Cytophagia</taxon>
        <taxon>Cytophagales</taxon>
        <taxon>Splendidivirgaceae</taxon>
        <taxon>Splendidivirga</taxon>
    </lineage>
</organism>
<protein>
    <submittedName>
        <fullName evidence="9">ABC transporter permease</fullName>
    </submittedName>
</protein>
<evidence type="ECO:0000259" key="7">
    <source>
        <dbReference type="Pfam" id="PF02687"/>
    </source>
</evidence>
<dbReference type="EMBL" id="JAUJEA010000012">
    <property type="protein sequence ID" value="MDN5204735.1"/>
    <property type="molecule type" value="Genomic_DNA"/>
</dbReference>
<evidence type="ECO:0000256" key="1">
    <source>
        <dbReference type="ARBA" id="ARBA00004651"/>
    </source>
</evidence>
<evidence type="ECO:0000313" key="9">
    <source>
        <dbReference type="EMBL" id="MDN5204735.1"/>
    </source>
</evidence>
<feature type="transmembrane region" description="Helical" evidence="6">
    <location>
        <begin position="781"/>
        <end position="799"/>
    </location>
</feature>
<feature type="transmembrane region" description="Helical" evidence="6">
    <location>
        <begin position="293"/>
        <end position="312"/>
    </location>
</feature>
<comment type="caution">
    <text evidence="9">The sequence shown here is derived from an EMBL/GenBank/DDBJ whole genome shotgun (WGS) entry which is preliminary data.</text>
</comment>
<feature type="domain" description="ABC3 transporter permease C-terminal" evidence="7">
    <location>
        <begin position="698"/>
        <end position="807"/>
    </location>
</feature>
<dbReference type="PANTHER" id="PTHR30572:SF18">
    <property type="entry name" value="ABC-TYPE MACROLIDE FAMILY EXPORT SYSTEM PERMEASE COMPONENT 2"/>
    <property type="match status" value="1"/>
</dbReference>
<comment type="subcellular location">
    <subcellularLocation>
        <location evidence="1">Cell membrane</location>
        <topology evidence="1">Multi-pass membrane protein</topology>
    </subcellularLocation>
</comment>
<feature type="transmembrane region" description="Helical" evidence="6">
    <location>
        <begin position="348"/>
        <end position="368"/>
    </location>
</feature>
<feature type="transmembrane region" description="Helical" evidence="6">
    <location>
        <begin position="21"/>
        <end position="42"/>
    </location>
</feature>
<gene>
    <name evidence="9" type="ORF">QQ008_25315</name>
</gene>
<evidence type="ECO:0000256" key="2">
    <source>
        <dbReference type="ARBA" id="ARBA00022475"/>
    </source>
</evidence>
<feature type="domain" description="MacB-like periplasmic core" evidence="8">
    <location>
        <begin position="20"/>
        <end position="248"/>
    </location>
</feature>
<keyword evidence="4 6" id="KW-1133">Transmembrane helix</keyword>
<reference evidence="9" key="1">
    <citation type="submission" date="2023-06" db="EMBL/GenBank/DDBJ databases">
        <title>Genomic of Parafulvivirga corallium.</title>
        <authorList>
            <person name="Wang G."/>
        </authorList>
    </citation>
    <scope>NUCLEOTIDE SEQUENCE</scope>
    <source>
        <strain evidence="9">BMA10</strain>
    </source>
</reference>
<evidence type="ECO:0000256" key="3">
    <source>
        <dbReference type="ARBA" id="ARBA00022692"/>
    </source>
</evidence>